<gene>
    <name evidence="6" type="ORF">KB893_011585</name>
    <name evidence="5" type="ORF">KB893_05410</name>
</gene>
<evidence type="ECO:0000313" key="6">
    <source>
        <dbReference type="EMBL" id="MBS7457771.1"/>
    </source>
</evidence>
<dbReference type="EMBL" id="JAGQFT010000028">
    <property type="protein sequence ID" value="MBR0561951.1"/>
    <property type="molecule type" value="Genomic_DNA"/>
</dbReference>
<dbReference type="InterPro" id="IPR001173">
    <property type="entry name" value="Glyco_trans_2-like"/>
</dbReference>
<reference evidence="6 7" key="1">
    <citation type="journal article" date="2021" name="Microbiol. Resour. Announc.">
        <title>Draft Genome Sequence of Coralloluteibacterium stylophorae LMG 29479T.</title>
        <authorList>
            <person name="Karlyshev A.V."/>
            <person name="Kudryashova E.B."/>
            <person name="Ariskina E.V."/>
            <person name="Conroy A.P."/>
            <person name="Abidueva E.Y."/>
        </authorList>
    </citation>
    <scope>NUCLEOTIDE SEQUENCE [LARGE SCALE GENOMIC DNA]</scope>
    <source>
        <strain evidence="6 7">LMG 29479</strain>
    </source>
</reference>
<keyword evidence="7" id="KW-1185">Reference proteome</keyword>
<proteinExistence type="inferred from homology"/>
<comment type="similarity">
    <text evidence="1">Belongs to the glycosyltransferase 2 family.</text>
</comment>
<keyword evidence="3" id="KW-0808">Transferase</keyword>
<evidence type="ECO:0000256" key="2">
    <source>
        <dbReference type="ARBA" id="ARBA00022676"/>
    </source>
</evidence>
<name>A0A8J8AWU9_9GAMM</name>
<reference evidence="5" key="2">
    <citation type="submission" date="2021-04" db="EMBL/GenBank/DDBJ databases">
        <authorList>
            <person name="Karlyshev A.V."/>
        </authorList>
    </citation>
    <scope>NUCLEOTIDE SEQUENCE</scope>
    <source>
        <strain evidence="5">LMG 29479</strain>
    </source>
</reference>
<accession>A0A8J8AWU9</accession>
<dbReference type="AlphaFoldDB" id="A0A8J8AWU9"/>
<dbReference type="Gene3D" id="3.90.550.10">
    <property type="entry name" value="Spore Coat Polysaccharide Biosynthesis Protein SpsA, Chain A"/>
    <property type="match status" value="1"/>
</dbReference>
<evidence type="ECO:0000259" key="4">
    <source>
        <dbReference type="Pfam" id="PF00535"/>
    </source>
</evidence>
<dbReference type="EMBL" id="JAGQFT020000007">
    <property type="protein sequence ID" value="MBS7457771.1"/>
    <property type="molecule type" value="Genomic_DNA"/>
</dbReference>
<feature type="domain" description="Glycosyltransferase 2-like" evidence="4">
    <location>
        <begin position="4"/>
        <end position="142"/>
    </location>
</feature>
<evidence type="ECO:0000256" key="3">
    <source>
        <dbReference type="ARBA" id="ARBA00022679"/>
    </source>
</evidence>
<dbReference type="Proteomes" id="UP000675747">
    <property type="component" value="Unassembled WGS sequence"/>
</dbReference>
<organism evidence="5">
    <name type="scientific">Coralloluteibacterium stylophorae</name>
    <dbReference type="NCBI Taxonomy" id="1776034"/>
    <lineage>
        <taxon>Bacteria</taxon>
        <taxon>Pseudomonadati</taxon>
        <taxon>Pseudomonadota</taxon>
        <taxon>Gammaproteobacteria</taxon>
        <taxon>Lysobacterales</taxon>
        <taxon>Lysobacteraceae</taxon>
        <taxon>Coralloluteibacterium</taxon>
    </lineage>
</organism>
<sequence>MPVVVIPLDNALDALDDCLAALERTLPAGARVWLVDDAAAEPRVMALVERWLARTRLAADCTRRSRPCGPVRLLAEAMRACAGEDVLLLAADARPAGTWLPRMVAALAADPAVATVTPWCNVGELAAWPRIGEINPPPADLEALAAAAAGTAPVRPALPVAVAHAVLLRQSACAAAGGLDADSYGSLQAALADLCARLAGLGWRNVLADDAFVARSREAVPAPGDQAALAARWPGLTAAVARFLMDDPLRAPRAALEAALARRPPSGGQRDLFA</sequence>
<comment type="caution">
    <text evidence="5">The sequence shown here is derived from an EMBL/GenBank/DDBJ whole genome shotgun (WGS) entry which is preliminary data.</text>
</comment>
<dbReference type="PANTHER" id="PTHR43179">
    <property type="entry name" value="RHAMNOSYLTRANSFERASE WBBL"/>
    <property type="match status" value="1"/>
</dbReference>
<keyword evidence="2" id="KW-0328">Glycosyltransferase</keyword>
<evidence type="ECO:0000256" key="1">
    <source>
        <dbReference type="ARBA" id="ARBA00006739"/>
    </source>
</evidence>
<dbReference type="GO" id="GO:0016757">
    <property type="term" value="F:glycosyltransferase activity"/>
    <property type="evidence" value="ECO:0007669"/>
    <property type="project" value="UniProtKB-KW"/>
</dbReference>
<dbReference type="CDD" id="cd00761">
    <property type="entry name" value="Glyco_tranf_GTA_type"/>
    <property type="match status" value="1"/>
</dbReference>
<evidence type="ECO:0000313" key="5">
    <source>
        <dbReference type="EMBL" id="MBR0561951.1"/>
    </source>
</evidence>
<dbReference type="SUPFAM" id="SSF53448">
    <property type="entry name" value="Nucleotide-diphospho-sugar transferases"/>
    <property type="match status" value="1"/>
</dbReference>
<dbReference type="PANTHER" id="PTHR43179:SF12">
    <property type="entry name" value="GALACTOFURANOSYLTRANSFERASE GLFT2"/>
    <property type="match status" value="1"/>
</dbReference>
<dbReference type="InterPro" id="IPR029044">
    <property type="entry name" value="Nucleotide-diphossugar_trans"/>
</dbReference>
<evidence type="ECO:0000313" key="7">
    <source>
        <dbReference type="Proteomes" id="UP000675747"/>
    </source>
</evidence>
<dbReference type="Pfam" id="PF00535">
    <property type="entry name" value="Glycos_transf_2"/>
    <property type="match status" value="1"/>
</dbReference>
<protein>
    <submittedName>
        <fullName evidence="5">Glycosyltransferase family 2 protein</fullName>
    </submittedName>
</protein>